<sequence length="66" mass="7600">MSDTADPRHEIVVARLMRQLDRFAHDLGVDEFDVRLIAQRVIADMPLMPDEDRLARARNWLLVASA</sequence>
<keyword evidence="2" id="KW-1185">Reference proteome</keyword>
<evidence type="ECO:0000313" key="1">
    <source>
        <dbReference type="EMBL" id="GLS70396.1"/>
    </source>
</evidence>
<gene>
    <name evidence="1" type="ORF">GCM10007890_24090</name>
</gene>
<dbReference type="AlphaFoldDB" id="A0AA37TIP2"/>
<evidence type="ECO:0000313" key="2">
    <source>
        <dbReference type="Proteomes" id="UP001157440"/>
    </source>
</evidence>
<organism evidence="1 2">
    <name type="scientific">Methylobacterium tardum</name>
    <dbReference type="NCBI Taxonomy" id="374432"/>
    <lineage>
        <taxon>Bacteria</taxon>
        <taxon>Pseudomonadati</taxon>
        <taxon>Pseudomonadota</taxon>
        <taxon>Alphaproteobacteria</taxon>
        <taxon>Hyphomicrobiales</taxon>
        <taxon>Methylobacteriaceae</taxon>
        <taxon>Methylobacterium</taxon>
    </lineage>
</organism>
<reference evidence="2" key="1">
    <citation type="journal article" date="2019" name="Int. J. Syst. Evol. Microbiol.">
        <title>The Global Catalogue of Microorganisms (GCM) 10K type strain sequencing project: providing services to taxonomists for standard genome sequencing and annotation.</title>
        <authorList>
            <consortium name="The Broad Institute Genomics Platform"/>
            <consortium name="The Broad Institute Genome Sequencing Center for Infectious Disease"/>
            <person name="Wu L."/>
            <person name="Ma J."/>
        </authorList>
    </citation>
    <scope>NUCLEOTIDE SEQUENCE [LARGE SCALE GENOMIC DNA]</scope>
    <source>
        <strain evidence="2">NBRC 103632</strain>
    </source>
</reference>
<dbReference type="RefSeq" id="WP_238200405.1">
    <property type="nucleotide sequence ID" value="NZ_BPQZ01000117.1"/>
</dbReference>
<accession>A0AA37TIP2</accession>
<proteinExistence type="predicted"/>
<name>A0AA37TIP2_9HYPH</name>
<comment type="caution">
    <text evidence="1">The sequence shown here is derived from an EMBL/GenBank/DDBJ whole genome shotgun (WGS) entry which is preliminary data.</text>
</comment>
<protein>
    <submittedName>
        <fullName evidence="1">Uncharacterized protein</fullName>
    </submittedName>
</protein>
<dbReference type="Proteomes" id="UP001157440">
    <property type="component" value="Unassembled WGS sequence"/>
</dbReference>
<dbReference type="EMBL" id="BSPL01000015">
    <property type="protein sequence ID" value="GLS70396.1"/>
    <property type="molecule type" value="Genomic_DNA"/>
</dbReference>